<dbReference type="AlphaFoldDB" id="A0A177ZL95"/>
<protein>
    <submittedName>
        <fullName evidence="5">Carboxypeptidase</fullName>
    </submittedName>
</protein>
<keyword evidence="5" id="KW-0645">Protease</keyword>
<reference evidence="5 6" key="1">
    <citation type="submission" date="2015-05" db="EMBL/GenBank/DDBJ databases">
        <title>Comparison of genome.</title>
        <authorList>
            <person name="Zheng Z."/>
            <person name="Sun M."/>
        </authorList>
    </citation>
    <scope>NUCLEOTIDE SEQUENCE [LARGE SCALE GENOMIC DNA]</scope>
    <source>
        <strain evidence="5 6">G25-74</strain>
    </source>
</reference>
<evidence type="ECO:0000256" key="3">
    <source>
        <dbReference type="PIRSR" id="PIRSR037238-1"/>
    </source>
</evidence>
<dbReference type="PANTHER" id="PTHR43808">
    <property type="entry name" value="ACETYLORNITHINE DEACETYLASE"/>
    <property type="match status" value="1"/>
</dbReference>
<dbReference type="Gene3D" id="3.40.630.10">
    <property type="entry name" value="Zn peptidases"/>
    <property type="match status" value="1"/>
</dbReference>
<comment type="caution">
    <text evidence="5">The sequence shown here is derived from an EMBL/GenBank/DDBJ whole genome shotgun (WGS) entry which is preliminary data.</text>
</comment>
<dbReference type="GO" id="GO:0004180">
    <property type="term" value="F:carboxypeptidase activity"/>
    <property type="evidence" value="ECO:0007669"/>
    <property type="project" value="UniProtKB-KW"/>
</dbReference>
<dbReference type="SUPFAM" id="SSF53187">
    <property type="entry name" value="Zn-dependent exopeptidases"/>
    <property type="match status" value="1"/>
</dbReference>
<dbReference type="InterPro" id="IPR050072">
    <property type="entry name" value="Peptidase_M20A"/>
</dbReference>
<accession>A0A177ZL95</accession>
<dbReference type="GO" id="GO:0046872">
    <property type="term" value="F:metal ion binding"/>
    <property type="evidence" value="ECO:0007669"/>
    <property type="project" value="UniProtKB-KW"/>
</dbReference>
<dbReference type="OrthoDB" id="9783294at2"/>
<dbReference type="Proteomes" id="UP000077881">
    <property type="component" value="Unassembled WGS sequence"/>
</dbReference>
<gene>
    <name evidence="5" type="ORF">ABB05_15975</name>
</gene>
<dbReference type="InterPro" id="IPR036264">
    <property type="entry name" value="Bact_exopeptidase_dim_dom"/>
</dbReference>
<dbReference type="CDD" id="cd03885">
    <property type="entry name" value="M20_CPDG2"/>
    <property type="match status" value="1"/>
</dbReference>
<dbReference type="PANTHER" id="PTHR43808:SF9">
    <property type="entry name" value="BLL0789 PROTEIN"/>
    <property type="match status" value="1"/>
</dbReference>
<dbReference type="PIRSF" id="PIRSF037238">
    <property type="entry name" value="Carboxypeptidase_G2"/>
    <property type="match status" value="1"/>
</dbReference>
<keyword evidence="5" id="KW-0121">Carboxypeptidase</keyword>
<dbReference type="Gene3D" id="3.30.70.360">
    <property type="match status" value="1"/>
</dbReference>
<evidence type="ECO:0000259" key="4">
    <source>
        <dbReference type="Pfam" id="PF07687"/>
    </source>
</evidence>
<feature type="active site" evidence="3">
    <location>
        <position position="81"/>
    </location>
</feature>
<dbReference type="EMBL" id="LDJR01000056">
    <property type="protein sequence ID" value="OAK68595.1"/>
    <property type="molecule type" value="Genomic_DNA"/>
</dbReference>
<keyword evidence="2" id="KW-0378">Hydrolase</keyword>
<evidence type="ECO:0000313" key="6">
    <source>
        <dbReference type="Proteomes" id="UP000077881"/>
    </source>
</evidence>
<keyword evidence="1" id="KW-0479">Metal-binding</keyword>
<dbReference type="InterPro" id="IPR002933">
    <property type="entry name" value="Peptidase_M20"/>
</dbReference>
<name>A0A177ZL95_9BACI</name>
<evidence type="ECO:0000313" key="5">
    <source>
        <dbReference type="EMBL" id="OAK68595.1"/>
    </source>
</evidence>
<keyword evidence="6" id="KW-1185">Reference proteome</keyword>
<dbReference type="InterPro" id="IPR017150">
    <property type="entry name" value="Pept_M20_glutamate_carboxypep"/>
</dbReference>
<feature type="domain" description="Peptidase M20 dimerisation" evidence="4">
    <location>
        <begin position="177"/>
        <end position="279"/>
    </location>
</feature>
<dbReference type="PATRIC" id="fig|217031.6.peg.3450"/>
<sequence>METYLDKKKPEMIELLELLVNIDSGSYDKEGVDVIGTILKESFEKAGMHVKVHREKELGNHLEIKASEESEPKIIIIAHMDTVFPKGEAKERPFKIIGERAFGPGVNDEKASHVQVLYALKALKASGSEAYKNVHVIFNSDEEVGSPSSKSLIKQAAENKDYSLVVECARPNGGIVTERKGVGNFSLSVKGKSAHAGVEPQRGKSAIEEISHKILQLQQLNQYEEGLSVNVGLVNGGTSSNTVPPNAEAEIDVRIKGEEQAAEVTKEISKIAQEEYVAGTTTELKGSISRPPMVKTEATEELVKVIQEAGDELGMSIQQLSTGGGSDASFTAVEGIPTVDGMGPMGEFSHSETDEYTDLKTFPQHTALLAKTIEKLSK</sequence>
<dbReference type="Pfam" id="PF01546">
    <property type="entry name" value="Peptidase_M20"/>
    <property type="match status" value="1"/>
</dbReference>
<dbReference type="InterPro" id="IPR011650">
    <property type="entry name" value="Peptidase_M20_dimer"/>
</dbReference>
<organism evidence="5 6">
    <name type="scientific">Lederbergia galactosidilytica</name>
    <dbReference type="NCBI Taxonomy" id="217031"/>
    <lineage>
        <taxon>Bacteria</taxon>
        <taxon>Bacillati</taxon>
        <taxon>Bacillota</taxon>
        <taxon>Bacilli</taxon>
        <taxon>Bacillales</taxon>
        <taxon>Bacillaceae</taxon>
        <taxon>Lederbergia</taxon>
    </lineage>
</organism>
<dbReference type="STRING" id="217031.ABB05_15975"/>
<evidence type="ECO:0000256" key="2">
    <source>
        <dbReference type="ARBA" id="ARBA00022801"/>
    </source>
</evidence>
<dbReference type="Pfam" id="PF07687">
    <property type="entry name" value="M20_dimer"/>
    <property type="match status" value="1"/>
</dbReference>
<proteinExistence type="predicted"/>
<feature type="active site" description="Proton acceptor" evidence="3">
    <location>
        <position position="142"/>
    </location>
</feature>
<evidence type="ECO:0000256" key="1">
    <source>
        <dbReference type="ARBA" id="ARBA00022723"/>
    </source>
</evidence>
<dbReference type="SUPFAM" id="SSF55031">
    <property type="entry name" value="Bacterial exopeptidase dimerisation domain"/>
    <property type="match status" value="1"/>
</dbReference>